<keyword evidence="2" id="KW-0472">Membrane</keyword>
<keyword evidence="4" id="KW-1185">Reference proteome</keyword>
<evidence type="ECO:0000256" key="2">
    <source>
        <dbReference type="SAM" id="Phobius"/>
    </source>
</evidence>
<feature type="region of interest" description="Disordered" evidence="1">
    <location>
        <begin position="108"/>
        <end position="131"/>
    </location>
</feature>
<name>A0AAV7QP39_PLEWA</name>
<comment type="caution">
    <text evidence="3">The sequence shown here is derived from an EMBL/GenBank/DDBJ whole genome shotgun (WGS) entry which is preliminary data.</text>
</comment>
<reference evidence="3" key="1">
    <citation type="journal article" date="2022" name="bioRxiv">
        <title>Sequencing and chromosome-scale assembly of the giantPleurodeles waltlgenome.</title>
        <authorList>
            <person name="Brown T."/>
            <person name="Elewa A."/>
            <person name="Iarovenko S."/>
            <person name="Subramanian E."/>
            <person name="Araus A.J."/>
            <person name="Petzold A."/>
            <person name="Susuki M."/>
            <person name="Suzuki K.-i.T."/>
            <person name="Hayashi T."/>
            <person name="Toyoda A."/>
            <person name="Oliveira C."/>
            <person name="Osipova E."/>
            <person name="Leigh N.D."/>
            <person name="Simon A."/>
            <person name="Yun M.H."/>
        </authorList>
    </citation>
    <scope>NUCLEOTIDE SEQUENCE</scope>
    <source>
        <strain evidence="3">20211129_DDA</strain>
        <tissue evidence="3">Liver</tissue>
    </source>
</reference>
<organism evidence="3 4">
    <name type="scientific">Pleurodeles waltl</name>
    <name type="common">Iberian ribbed newt</name>
    <dbReference type="NCBI Taxonomy" id="8319"/>
    <lineage>
        <taxon>Eukaryota</taxon>
        <taxon>Metazoa</taxon>
        <taxon>Chordata</taxon>
        <taxon>Craniata</taxon>
        <taxon>Vertebrata</taxon>
        <taxon>Euteleostomi</taxon>
        <taxon>Amphibia</taxon>
        <taxon>Batrachia</taxon>
        <taxon>Caudata</taxon>
        <taxon>Salamandroidea</taxon>
        <taxon>Salamandridae</taxon>
        <taxon>Pleurodelinae</taxon>
        <taxon>Pleurodeles</taxon>
    </lineage>
</organism>
<evidence type="ECO:0000256" key="1">
    <source>
        <dbReference type="SAM" id="MobiDB-lite"/>
    </source>
</evidence>
<dbReference type="EMBL" id="JANPWB010000010">
    <property type="protein sequence ID" value="KAJ1140268.1"/>
    <property type="molecule type" value="Genomic_DNA"/>
</dbReference>
<sequence>MWASVRYVTVLSQSVTLFMRPEPWHMTAAVVMVLNFLAFLPLNLGTSEDCEALRMLEQKGFISVGHIKQSVHVDNGPGRRCCPSSDNGLGVPLHTEFIRSLPPMQPIFPASRSREEQRAQRRQAGAGVRSRRGGGWYSLRGNLRSLLSSHF</sequence>
<evidence type="ECO:0000313" key="4">
    <source>
        <dbReference type="Proteomes" id="UP001066276"/>
    </source>
</evidence>
<dbReference type="AlphaFoldDB" id="A0AAV7QP39"/>
<gene>
    <name evidence="3" type="ORF">NDU88_006625</name>
</gene>
<keyword evidence="2" id="KW-1133">Transmembrane helix</keyword>
<protein>
    <submittedName>
        <fullName evidence="3">Uncharacterized protein</fullName>
    </submittedName>
</protein>
<keyword evidence="2" id="KW-0812">Transmembrane</keyword>
<accession>A0AAV7QP39</accession>
<feature type="transmembrane region" description="Helical" evidence="2">
    <location>
        <begin position="24"/>
        <end position="45"/>
    </location>
</feature>
<evidence type="ECO:0000313" key="3">
    <source>
        <dbReference type="EMBL" id="KAJ1140268.1"/>
    </source>
</evidence>
<dbReference type="Proteomes" id="UP001066276">
    <property type="component" value="Chromosome 6"/>
</dbReference>
<proteinExistence type="predicted"/>